<evidence type="ECO:0000256" key="5">
    <source>
        <dbReference type="ARBA" id="ARBA00034769"/>
    </source>
</evidence>
<evidence type="ECO:0000256" key="2">
    <source>
        <dbReference type="ARBA" id="ARBA00022692"/>
    </source>
</evidence>
<dbReference type="OrthoDB" id="201595at2759"/>
<dbReference type="EnsemblMetazoa" id="HelroT70757">
    <property type="protein sequence ID" value="HelroP70757"/>
    <property type="gene ID" value="HelroG70757"/>
</dbReference>
<comment type="function">
    <text evidence="6">Forms chloride channels.</text>
</comment>
<proteinExistence type="inferred from homology"/>
<dbReference type="Pfam" id="PF01062">
    <property type="entry name" value="Bestrophin"/>
    <property type="match status" value="1"/>
</dbReference>
<dbReference type="InParanoid" id="T1G0B8"/>
<dbReference type="EMBL" id="AMQM01002331">
    <property type="status" value="NOT_ANNOTATED_CDS"/>
    <property type="molecule type" value="Genomic_DNA"/>
</dbReference>
<dbReference type="InterPro" id="IPR000615">
    <property type="entry name" value="Bestrophin"/>
</dbReference>
<keyword evidence="6" id="KW-0406">Ion transport</keyword>
<dbReference type="AlphaFoldDB" id="T1G0B8"/>
<feature type="transmembrane region" description="Helical" evidence="6">
    <location>
        <begin position="31"/>
        <end position="54"/>
    </location>
</feature>
<keyword evidence="3 6" id="KW-1133">Transmembrane helix</keyword>
<comment type="similarity">
    <text evidence="5 6">Belongs to the anion channel-forming bestrophin (TC 1.A.46) family. Calcium-sensitive chloride channel subfamily.</text>
</comment>
<evidence type="ECO:0000256" key="1">
    <source>
        <dbReference type="ARBA" id="ARBA00004370"/>
    </source>
</evidence>
<keyword evidence="9" id="KW-1185">Reference proteome</keyword>
<reference evidence="9" key="1">
    <citation type="submission" date="2012-12" db="EMBL/GenBank/DDBJ databases">
        <authorList>
            <person name="Hellsten U."/>
            <person name="Grimwood J."/>
            <person name="Chapman J.A."/>
            <person name="Shapiro H."/>
            <person name="Aerts A."/>
            <person name="Otillar R.P."/>
            <person name="Terry A.Y."/>
            <person name="Boore J.L."/>
            <person name="Simakov O."/>
            <person name="Marletaz F."/>
            <person name="Cho S.-J."/>
            <person name="Edsinger-Gonzales E."/>
            <person name="Havlak P."/>
            <person name="Kuo D.-H."/>
            <person name="Larsson T."/>
            <person name="Lv J."/>
            <person name="Arendt D."/>
            <person name="Savage R."/>
            <person name="Osoegawa K."/>
            <person name="de Jong P."/>
            <person name="Lindberg D.R."/>
            <person name="Seaver E.C."/>
            <person name="Weisblat D.A."/>
            <person name="Putnam N.H."/>
            <person name="Grigoriev I.V."/>
            <person name="Rokhsar D.S."/>
        </authorList>
    </citation>
    <scope>NUCLEOTIDE SEQUENCE</scope>
</reference>
<reference evidence="8" key="3">
    <citation type="submission" date="2015-06" db="UniProtKB">
        <authorList>
            <consortium name="EnsemblMetazoa"/>
        </authorList>
    </citation>
    <scope>IDENTIFICATION</scope>
</reference>
<feature type="transmembrane region" description="Helical" evidence="6">
    <location>
        <begin position="75"/>
        <end position="94"/>
    </location>
</feature>
<dbReference type="CTD" id="20214516"/>
<evidence type="ECO:0000313" key="8">
    <source>
        <dbReference type="EnsemblMetazoa" id="HelroP70757"/>
    </source>
</evidence>
<dbReference type="eggNOG" id="KOG3547">
    <property type="taxonomic scope" value="Eukaryota"/>
</dbReference>
<dbReference type="GeneID" id="20214516"/>
<accession>T1G0B8</accession>
<dbReference type="GO" id="GO:0005886">
    <property type="term" value="C:plasma membrane"/>
    <property type="evidence" value="ECO:0000318"/>
    <property type="project" value="GO_Central"/>
</dbReference>
<dbReference type="PANTHER" id="PTHR10736">
    <property type="entry name" value="BESTROPHIN"/>
    <property type="match status" value="1"/>
</dbReference>
<comment type="subcellular location">
    <subcellularLocation>
        <location evidence="6">Cell membrane</location>
        <topology evidence="6">Multi-pass membrane protein</topology>
    </subcellularLocation>
    <subcellularLocation>
        <location evidence="1">Membrane</location>
    </subcellularLocation>
</comment>
<feature type="transmembrane region" description="Helical" evidence="6">
    <location>
        <begin position="236"/>
        <end position="262"/>
    </location>
</feature>
<feature type="transmembrane region" description="Helical" evidence="6">
    <location>
        <begin position="128"/>
        <end position="147"/>
    </location>
</feature>
<protein>
    <recommendedName>
        <fullName evidence="6">Bestrophin homolog</fullName>
    </recommendedName>
</protein>
<dbReference type="STRING" id="6412.T1G0B8"/>
<keyword evidence="6" id="KW-1003">Cell membrane</keyword>
<dbReference type="OMA" id="GEYCDAR"/>
<reference evidence="7 9" key="2">
    <citation type="journal article" date="2013" name="Nature">
        <title>Insights into bilaterian evolution from three spiralian genomes.</title>
        <authorList>
            <person name="Simakov O."/>
            <person name="Marletaz F."/>
            <person name="Cho S.J."/>
            <person name="Edsinger-Gonzales E."/>
            <person name="Havlak P."/>
            <person name="Hellsten U."/>
            <person name="Kuo D.H."/>
            <person name="Larsson T."/>
            <person name="Lv J."/>
            <person name="Arendt D."/>
            <person name="Savage R."/>
            <person name="Osoegawa K."/>
            <person name="de Jong P."/>
            <person name="Grimwood J."/>
            <person name="Chapman J.A."/>
            <person name="Shapiro H."/>
            <person name="Aerts A."/>
            <person name="Otillar R.P."/>
            <person name="Terry A.Y."/>
            <person name="Boore J.L."/>
            <person name="Grigoriev I.V."/>
            <person name="Lindberg D.R."/>
            <person name="Seaver E.C."/>
            <person name="Weisblat D.A."/>
            <person name="Putnam N.H."/>
            <person name="Rokhsar D.S."/>
        </authorList>
    </citation>
    <scope>NUCLEOTIDE SEQUENCE</scope>
</reference>
<keyword evidence="6" id="KW-0407">Ion channel</keyword>
<keyword evidence="6" id="KW-0869">Chloride channel</keyword>
<keyword evidence="6" id="KW-0813">Transport</keyword>
<feature type="transmembrane region" description="Helical" evidence="6">
    <location>
        <begin position="274"/>
        <end position="291"/>
    </location>
</feature>
<organism evidence="8 9">
    <name type="scientific">Helobdella robusta</name>
    <name type="common">Californian leech</name>
    <dbReference type="NCBI Taxonomy" id="6412"/>
    <lineage>
        <taxon>Eukaryota</taxon>
        <taxon>Metazoa</taxon>
        <taxon>Spiralia</taxon>
        <taxon>Lophotrochozoa</taxon>
        <taxon>Annelida</taxon>
        <taxon>Clitellata</taxon>
        <taxon>Hirudinea</taxon>
        <taxon>Rhynchobdellida</taxon>
        <taxon>Glossiphoniidae</taxon>
        <taxon>Helobdella</taxon>
    </lineage>
</organism>
<gene>
    <name evidence="8" type="primary">20214516</name>
    <name evidence="7" type="ORF">HELRODRAFT_70757</name>
</gene>
<dbReference type="GO" id="GO:1902476">
    <property type="term" value="P:chloride transmembrane transport"/>
    <property type="evidence" value="ECO:0000318"/>
    <property type="project" value="GO_Central"/>
</dbReference>
<sequence>MTVPYNSYIHTVTFAGFFNLLLKWNGSVYKLLWRTMLIYAIIYALIAVIYHLCLTRDFKILFERMFDYFNMFQENIPVSFVLGFYVSCIVGRWWEQFNALPHPTRLAIYVTSHIRGTDDRTRLVRRTIMRYACLGYVLTMVTVCGPAKKRFPTYKHMIKAGIHSLISGFMLSSEGKILDNLITHFNKYYVPFVWASTLVAQARKDNMIKDDFAYHCLLDELNFLRRKCQMILNYDWINIPLVYTQVATMAVYIFFVSCLISRQHIPVYTDTGEMIVPLFTFLQFLFYMGWLKVAEELINPFGEDDDDFEINPMIDKNFKVGYMIVDEMHGACPSLVKDQYWDTTDVQMPYTEAALPFYKDPGLLGSANLVEYFFCLVLFLEALFYKVNNFVACLCCSFESLMFGRNE</sequence>
<dbReference type="HOGENOM" id="CLU_018069_0_1_1"/>
<dbReference type="PANTHER" id="PTHR10736:SF65">
    <property type="entry name" value="BESTROPHIN 1, ISOFORM C-RELATED"/>
    <property type="match status" value="1"/>
</dbReference>
<name>T1G0B8_HELRO</name>
<dbReference type="KEGG" id="hro:HELRODRAFT_70757"/>
<dbReference type="GO" id="GO:0005254">
    <property type="term" value="F:chloride channel activity"/>
    <property type="evidence" value="ECO:0000318"/>
    <property type="project" value="GO_Central"/>
</dbReference>
<dbReference type="GO" id="GO:0034707">
    <property type="term" value="C:chloride channel complex"/>
    <property type="evidence" value="ECO:0007669"/>
    <property type="project" value="UniProtKB-KW"/>
</dbReference>
<evidence type="ECO:0000256" key="3">
    <source>
        <dbReference type="ARBA" id="ARBA00022989"/>
    </source>
</evidence>
<evidence type="ECO:0000313" key="7">
    <source>
        <dbReference type="EMBL" id="ESN90644.1"/>
    </source>
</evidence>
<evidence type="ECO:0000256" key="6">
    <source>
        <dbReference type="RuleBase" id="RU363126"/>
    </source>
</evidence>
<comment type="caution">
    <text evidence="6">Lacks conserved residue(s) required for the propagation of feature annotation.</text>
</comment>
<feature type="transmembrane region" description="Helical" evidence="6">
    <location>
        <begin position="369"/>
        <end position="387"/>
    </location>
</feature>
<keyword evidence="4 6" id="KW-0472">Membrane</keyword>
<evidence type="ECO:0000313" key="9">
    <source>
        <dbReference type="Proteomes" id="UP000015101"/>
    </source>
</evidence>
<dbReference type="RefSeq" id="XP_009031165.1">
    <property type="nucleotide sequence ID" value="XM_009032917.1"/>
</dbReference>
<dbReference type="Proteomes" id="UP000015101">
    <property type="component" value="Unassembled WGS sequence"/>
</dbReference>
<dbReference type="EMBL" id="KB097753">
    <property type="protein sequence ID" value="ESN90644.1"/>
    <property type="molecule type" value="Genomic_DNA"/>
</dbReference>
<keyword evidence="6" id="KW-0868">Chloride</keyword>
<dbReference type="InterPro" id="IPR021134">
    <property type="entry name" value="Bestrophin-like"/>
</dbReference>
<keyword evidence="2 6" id="KW-0812">Transmembrane</keyword>
<evidence type="ECO:0000256" key="4">
    <source>
        <dbReference type="ARBA" id="ARBA00023136"/>
    </source>
</evidence>